<dbReference type="EMBL" id="GBXM01026107">
    <property type="protein sequence ID" value="JAH82470.1"/>
    <property type="molecule type" value="Transcribed_RNA"/>
</dbReference>
<dbReference type="AlphaFoldDB" id="A0A0E9VYS4"/>
<organism evidence="1">
    <name type="scientific">Anguilla anguilla</name>
    <name type="common">European freshwater eel</name>
    <name type="synonym">Muraena anguilla</name>
    <dbReference type="NCBI Taxonomy" id="7936"/>
    <lineage>
        <taxon>Eukaryota</taxon>
        <taxon>Metazoa</taxon>
        <taxon>Chordata</taxon>
        <taxon>Craniata</taxon>
        <taxon>Vertebrata</taxon>
        <taxon>Euteleostomi</taxon>
        <taxon>Actinopterygii</taxon>
        <taxon>Neopterygii</taxon>
        <taxon>Teleostei</taxon>
        <taxon>Anguilliformes</taxon>
        <taxon>Anguillidae</taxon>
        <taxon>Anguilla</taxon>
    </lineage>
</organism>
<reference evidence="1" key="1">
    <citation type="submission" date="2014-11" db="EMBL/GenBank/DDBJ databases">
        <authorList>
            <person name="Amaro Gonzalez C."/>
        </authorList>
    </citation>
    <scope>NUCLEOTIDE SEQUENCE</scope>
</reference>
<evidence type="ECO:0000313" key="1">
    <source>
        <dbReference type="EMBL" id="JAH82470.1"/>
    </source>
</evidence>
<name>A0A0E9VYS4_ANGAN</name>
<sequence length="48" mass="5674">MSFYCQYLRLKYGIKYTTLPLVFHVKMSFSRSGHILSWTIVCGIYAHL</sequence>
<protein>
    <submittedName>
        <fullName evidence="1">Uncharacterized protein</fullName>
    </submittedName>
</protein>
<accession>A0A0E9VYS4</accession>
<proteinExistence type="predicted"/>
<reference evidence="1" key="2">
    <citation type="journal article" date="2015" name="Fish Shellfish Immunol.">
        <title>Early steps in the European eel (Anguilla anguilla)-Vibrio vulnificus interaction in the gills: Role of the RtxA13 toxin.</title>
        <authorList>
            <person name="Callol A."/>
            <person name="Pajuelo D."/>
            <person name="Ebbesson L."/>
            <person name="Teles M."/>
            <person name="MacKenzie S."/>
            <person name="Amaro C."/>
        </authorList>
    </citation>
    <scope>NUCLEOTIDE SEQUENCE</scope>
</reference>